<organism evidence="2 3">
    <name type="scientific">Saccharomonospora amisosensis</name>
    <dbReference type="NCBI Taxonomy" id="1128677"/>
    <lineage>
        <taxon>Bacteria</taxon>
        <taxon>Bacillati</taxon>
        <taxon>Actinomycetota</taxon>
        <taxon>Actinomycetes</taxon>
        <taxon>Pseudonocardiales</taxon>
        <taxon>Pseudonocardiaceae</taxon>
        <taxon>Saccharomonospora</taxon>
    </lineage>
</organism>
<gene>
    <name evidence="2" type="ORF">FHU38_003651</name>
</gene>
<proteinExistence type="predicted"/>
<feature type="transmembrane region" description="Helical" evidence="1">
    <location>
        <begin position="87"/>
        <end position="107"/>
    </location>
</feature>
<dbReference type="Proteomes" id="UP000545493">
    <property type="component" value="Unassembled WGS sequence"/>
</dbReference>
<sequence length="127" mass="14688">MSTTRRVTVTSPQTRLAHSRRRYRARWRPATLDPADAPRAVALYRAQSRRAAIALGSLFTLVFGLPLLLSALPWLDQVRLFGLPLSWLAPVAVPFPAMVWLAFWHLWRAERVEREPDHRDSHEDEPR</sequence>
<protein>
    <recommendedName>
        <fullName evidence="4">DUF485 domain-containing protein</fullName>
    </recommendedName>
</protein>
<keyword evidence="1" id="KW-0472">Membrane</keyword>
<evidence type="ECO:0000256" key="1">
    <source>
        <dbReference type="SAM" id="Phobius"/>
    </source>
</evidence>
<accession>A0A7X5USC3</accession>
<comment type="caution">
    <text evidence="2">The sequence shown here is derived from an EMBL/GenBank/DDBJ whole genome shotgun (WGS) entry which is preliminary data.</text>
</comment>
<keyword evidence="3" id="KW-1185">Reference proteome</keyword>
<evidence type="ECO:0008006" key="4">
    <source>
        <dbReference type="Google" id="ProtNLM"/>
    </source>
</evidence>
<feature type="transmembrane region" description="Helical" evidence="1">
    <location>
        <begin position="52"/>
        <end position="75"/>
    </location>
</feature>
<evidence type="ECO:0000313" key="2">
    <source>
        <dbReference type="EMBL" id="NIJ13307.1"/>
    </source>
</evidence>
<dbReference type="AlphaFoldDB" id="A0A7X5USC3"/>
<dbReference type="RefSeq" id="WP_167172993.1">
    <property type="nucleotide sequence ID" value="NZ_JAAOYM010000001.1"/>
</dbReference>
<name>A0A7X5USC3_9PSEU</name>
<evidence type="ECO:0000313" key="3">
    <source>
        <dbReference type="Proteomes" id="UP000545493"/>
    </source>
</evidence>
<dbReference type="EMBL" id="JAAOYM010000001">
    <property type="protein sequence ID" value="NIJ13307.1"/>
    <property type="molecule type" value="Genomic_DNA"/>
</dbReference>
<reference evidence="2 3" key="1">
    <citation type="submission" date="2020-03" db="EMBL/GenBank/DDBJ databases">
        <title>Sequencing the genomes of 1000 actinobacteria strains.</title>
        <authorList>
            <person name="Klenk H.-P."/>
        </authorList>
    </citation>
    <scope>NUCLEOTIDE SEQUENCE [LARGE SCALE GENOMIC DNA]</scope>
    <source>
        <strain evidence="2 3">DSM 45685</strain>
    </source>
</reference>
<keyword evidence="1" id="KW-0812">Transmembrane</keyword>
<keyword evidence="1" id="KW-1133">Transmembrane helix</keyword>